<accession>A0A0Z8H2X4</accession>
<feature type="transmembrane region" description="Helical" evidence="1">
    <location>
        <begin position="87"/>
        <end position="104"/>
    </location>
</feature>
<keyword evidence="1" id="KW-1133">Transmembrane helix</keyword>
<name>A0A0Z8H2X4_STRSU</name>
<keyword evidence="1" id="KW-0812">Transmembrane</keyword>
<dbReference type="Proteomes" id="UP000074850">
    <property type="component" value="Unassembled WGS sequence"/>
</dbReference>
<proteinExistence type="predicted"/>
<gene>
    <name evidence="2" type="ORF">ERS132426_00140</name>
</gene>
<dbReference type="AlphaFoldDB" id="A0A0Z8H2X4"/>
<evidence type="ECO:0000313" key="3">
    <source>
        <dbReference type="Proteomes" id="UP000074850"/>
    </source>
</evidence>
<organism evidence="2 3">
    <name type="scientific">Streptococcus suis</name>
    <dbReference type="NCBI Taxonomy" id="1307"/>
    <lineage>
        <taxon>Bacteria</taxon>
        <taxon>Bacillati</taxon>
        <taxon>Bacillota</taxon>
        <taxon>Bacilli</taxon>
        <taxon>Lactobacillales</taxon>
        <taxon>Streptococcaceae</taxon>
        <taxon>Streptococcus</taxon>
    </lineage>
</organism>
<sequence length="105" mass="12637">MTKLENKILCFIYRFKIKTVHWVLLRFCYIHKMDIYRALDNLYLADLIRYTENKTDKTKTIIHRTDYGSYAHSNLFVDNLDKWKERAIGFILGIITTIAIRFLSK</sequence>
<evidence type="ECO:0000313" key="2">
    <source>
        <dbReference type="EMBL" id="CYV09417.1"/>
    </source>
</evidence>
<keyword evidence="1" id="KW-0472">Membrane</keyword>
<reference evidence="2 3" key="1">
    <citation type="submission" date="2016-02" db="EMBL/GenBank/DDBJ databases">
        <authorList>
            <consortium name="Pathogen Informatics"/>
        </authorList>
    </citation>
    <scope>NUCLEOTIDE SEQUENCE [LARGE SCALE GENOMIC DNA]</scope>
    <source>
        <strain evidence="2 3">LSS64</strain>
    </source>
</reference>
<protein>
    <submittedName>
        <fullName evidence="2">Uncharacterized protein</fullName>
    </submittedName>
</protein>
<dbReference type="EMBL" id="FIHM01000001">
    <property type="protein sequence ID" value="CYV09417.1"/>
    <property type="molecule type" value="Genomic_DNA"/>
</dbReference>
<evidence type="ECO:0000256" key="1">
    <source>
        <dbReference type="SAM" id="Phobius"/>
    </source>
</evidence>